<comment type="caution">
    <text evidence="2">The sequence shown here is derived from an EMBL/GenBank/DDBJ whole genome shotgun (WGS) entry which is preliminary data.</text>
</comment>
<feature type="compositionally biased region" description="Acidic residues" evidence="1">
    <location>
        <begin position="363"/>
        <end position="380"/>
    </location>
</feature>
<evidence type="ECO:0000313" key="2">
    <source>
        <dbReference type="EMBL" id="KAK7685699.1"/>
    </source>
</evidence>
<accession>A0AAW0G303</accession>
<feature type="compositionally biased region" description="Polar residues" evidence="1">
    <location>
        <begin position="400"/>
        <end position="418"/>
    </location>
</feature>
<dbReference type="EMBL" id="JASBNA010000019">
    <property type="protein sequence ID" value="KAK7685699.1"/>
    <property type="molecule type" value="Genomic_DNA"/>
</dbReference>
<dbReference type="Proteomes" id="UP001385951">
    <property type="component" value="Unassembled WGS sequence"/>
</dbReference>
<reference evidence="2 3" key="1">
    <citation type="submission" date="2022-09" db="EMBL/GenBank/DDBJ databases">
        <authorList>
            <person name="Palmer J.M."/>
        </authorList>
    </citation>
    <scope>NUCLEOTIDE SEQUENCE [LARGE SCALE GENOMIC DNA]</scope>
    <source>
        <strain evidence="2 3">DSM 7382</strain>
    </source>
</reference>
<protein>
    <submittedName>
        <fullName evidence="2">Uncharacterized protein</fullName>
    </submittedName>
</protein>
<feature type="compositionally biased region" description="Low complexity" evidence="1">
    <location>
        <begin position="58"/>
        <end position="72"/>
    </location>
</feature>
<evidence type="ECO:0000256" key="1">
    <source>
        <dbReference type="SAM" id="MobiDB-lite"/>
    </source>
</evidence>
<organism evidence="2 3">
    <name type="scientific">Cerrena zonata</name>
    <dbReference type="NCBI Taxonomy" id="2478898"/>
    <lineage>
        <taxon>Eukaryota</taxon>
        <taxon>Fungi</taxon>
        <taxon>Dikarya</taxon>
        <taxon>Basidiomycota</taxon>
        <taxon>Agaricomycotina</taxon>
        <taxon>Agaricomycetes</taxon>
        <taxon>Polyporales</taxon>
        <taxon>Cerrenaceae</taxon>
        <taxon>Cerrena</taxon>
    </lineage>
</organism>
<feature type="compositionally biased region" description="Pro residues" evidence="1">
    <location>
        <begin position="1"/>
        <end position="14"/>
    </location>
</feature>
<dbReference type="AlphaFoldDB" id="A0AAW0G303"/>
<gene>
    <name evidence="2" type="ORF">QCA50_011043</name>
</gene>
<sequence length="473" mass="50597">MLPPQSLPLRPPVSPASSTASDYFADLGSSTKTPGPFRPVTGPSRVPQNEVQDPSAQARPRVVGGARRVLLPDPSVAPKDAPEASTSKPPVRPGPSRATTAPATTQASRPPVSSSTTTATTAKVAPKPPVRSRTESIVRPKVLSSSTTTNTAKTSTTTISRPAKPDAGVPVRSRTISRLTEPTQAQLARAKATTRPPVAAKNEVAKPFVPSRTAAKSTSAVKAVPVEKDRKKKPASAIVTVKKGREKTPAPEIVTEPEKVVEVAKMVPLPPSPQGEALAFPSVSPEPPVVEEYEQVTDTKQGDAASEDEVIESAPEIETEAETETETETEGEKDVNIQSETEEPESELEEDATPTQPISPPQESEENVDEPNKDDEELDEDTLREAMDTPQDLPQFFLQPESNPSTPQARPLKSHSQLVPETPISALLASIQMGFDLSPAPSYDADQTMTFGGLLPRDRAQCEPLFLGDRRRR</sequence>
<feature type="compositionally biased region" description="Polar residues" evidence="1">
    <location>
        <begin position="97"/>
        <end position="108"/>
    </location>
</feature>
<feature type="compositionally biased region" description="Polar residues" evidence="1">
    <location>
        <begin position="46"/>
        <end position="55"/>
    </location>
</feature>
<feature type="region of interest" description="Disordered" evidence="1">
    <location>
        <begin position="267"/>
        <end position="418"/>
    </location>
</feature>
<feature type="region of interest" description="Disordered" evidence="1">
    <location>
        <begin position="1"/>
        <end position="254"/>
    </location>
</feature>
<feature type="compositionally biased region" description="Acidic residues" evidence="1">
    <location>
        <begin position="305"/>
        <end position="329"/>
    </location>
</feature>
<proteinExistence type="predicted"/>
<feature type="compositionally biased region" description="Low complexity" evidence="1">
    <location>
        <begin position="144"/>
        <end position="160"/>
    </location>
</feature>
<evidence type="ECO:0000313" key="3">
    <source>
        <dbReference type="Proteomes" id="UP001385951"/>
    </source>
</evidence>
<name>A0AAW0G303_9APHY</name>
<feature type="compositionally biased region" description="Low complexity" evidence="1">
    <location>
        <begin position="110"/>
        <end position="125"/>
    </location>
</feature>
<feature type="compositionally biased region" description="Acidic residues" evidence="1">
    <location>
        <begin position="340"/>
        <end position="352"/>
    </location>
</feature>
<feature type="compositionally biased region" description="Polar residues" evidence="1">
    <location>
        <begin position="174"/>
        <end position="186"/>
    </location>
</feature>
<keyword evidence="3" id="KW-1185">Reference proteome</keyword>